<dbReference type="InterPro" id="IPR036390">
    <property type="entry name" value="WH_DNA-bd_sf"/>
</dbReference>
<dbReference type="InterPro" id="IPR029063">
    <property type="entry name" value="SAM-dependent_MTases_sf"/>
</dbReference>
<comment type="caution">
    <text evidence="7">The sequence shown here is derived from an EMBL/GenBank/DDBJ whole genome shotgun (WGS) entry which is preliminary data.</text>
</comment>
<feature type="region of interest" description="Disordered" evidence="4">
    <location>
        <begin position="28"/>
        <end position="50"/>
    </location>
</feature>
<dbReference type="EMBL" id="JAQQWM010000006">
    <property type="protein sequence ID" value="KAK8059949.1"/>
    <property type="molecule type" value="Genomic_DNA"/>
</dbReference>
<dbReference type="Pfam" id="PF00891">
    <property type="entry name" value="Methyltransf_2"/>
    <property type="match status" value="1"/>
</dbReference>
<feature type="compositionally biased region" description="Pro residues" evidence="4">
    <location>
        <begin position="36"/>
        <end position="50"/>
    </location>
</feature>
<evidence type="ECO:0000313" key="8">
    <source>
        <dbReference type="Proteomes" id="UP001446871"/>
    </source>
</evidence>
<sequence>MSQMAVNNSQLDSIVSLAEDIGKLARSLKAASARSPPTPPSASPNSPTPPEGCHVILDMVRLRQSCDELLFLAVGPHEHLMAMAQHHRAEAALQLVTHLELAALVPREECASISYEELAAKVHLPTHRVSRPLRLLATYHVFSEPAVGFVAHNEVSRLLLEEELHATVSYYTEESFRSASYLAPAVERWPDAQERNETALNLAYDTRLPKFDFFDSEPWRAAKFRKAMAGMTRGDRFALQHLIDAFDWAALKNGSVVADVGGGGGHCSLALAEANLQLRCVVQDLRTAFQGQSLPQPVQSRIRFMEHDFFSPQPLEADVYLLRWILHDYPDKVACRILRNIAGSMRPGARILIMEAIMVPPGQGTRLEERKSRLLDMAMMILLNSRERSLSDWISLFHDADSSLELVNVTKPEDSALSLMELRRKRNSES</sequence>
<feature type="domain" description="O-methyltransferase dimerisation" evidence="6">
    <location>
        <begin position="83"/>
        <end position="161"/>
    </location>
</feature>
<dbReference type="InterPro" id="IPR016461">
    <property type="entry name" value="COMT-like"/>
</dbReference>
<keyword evidence="8" id="KW-1185">Reference proteome</keyword>
<dbReference type="Gene3D" id="1.10.10.10">
    <property type="entry name" value="Winged helix-like DNA-binding domain superfamily/Winged helix DNA-binding domain"/>
    <property type="match status" value="1"/>
</dbReference>
<feature type="domain" description="O-methyltransferase C-terminal" evidence="5">
    <location>
        <begin position="224"/>
        <end position="400"/>
    </location>
</feature>
<evidence type="ECO:0000256" key="2">
    <source>
        <dbReference type="ARBA" id="ARBA00022679"/>
    </source>
</evidence>
<dbReference type="PROSITE" id="PS51683">
    <property type="entry name" value="SAM_OMT_II"/>
    <property type="match status" value="1"/>
</dbReference>
<dbReference type="Proteomes" id="UP001446871">
    <property type="component" value="Unassembled WGS sequence"/>
</dbReference>
<evidence type="ECO:0000256" key="3">
    <source>
        <dbReference type="ARBA" id="ARBA00022691"/>
    </source>
</evidence>
<keyword evidence="2" id="KW-0808">Transferase</keyword>
<dbReference type="PANTHER" id="PTHR43712:SF5">
    <property type="entry name" value="O-METHYLTRANSFERASE ASQN-RELATED"/>
    <property type="match status" value="1"/>
</dbReference>
<evidence type="ECO:0000256" key="1">
    <source>
        <dbReference type="ARBA" id="ARBA00022603"/>
    </source>
</evidence>
<dbReference type="SUPFAM" id="SSF46785">
    <property type="entry name" value="Winged helix' DNA-binding domain"/>
    <property type="match status" value="1"/>
</dbReference>
<protein>
    <recommendedName>
        <fullName evidence="9">O-methyltransferase domain-containing protein</fullName>
    </recommendedName>
</protein>
<dbReference type="InterPro" id="IPR036388">
    <property type="entry name" value="WH-like_DNA-bd_sf"/>
</dbReference>
<accession>A0ABR1UM14</accession>
<dbReference type="InterPro" id="IPR012967">
    <property type="entry name" value="COMT_dimerisation"/>
</dbReference>
<evidence type="ECO:0000313" key="7">
    <source>
        <dbReference type="EMBL" id="KAK8059949.1"/>
    </source>
</evidence>
<dbReference type="PANTHER" id="PTHR43712">
    <property type="entry name" value="PUTATIVE (AFU_ORTHOLOGUE AFUA_4G14580)-RELATED"/>
    <property type="match status" value="1"/>
</dbReference>
<evidence type="ECO:0000259" key="6">
    <source>
        <dbReference type="Pfam" id="PF08100"/>
    </source>
</evidence>
<keyword evidence="3" id="KW-0949">S-adenosyl-L-methionine</keyword>
<dbReference type="Pfam" id="PF08100">
    <property type="entry name" value="Dimerisation"/>
    <property type="match status" value="1"/>
</dbReference>
<organism evidence="7 8">
    <name type="scientific">Apiospora saccharicola</name>
    <dbReference type="NCBI Taxonomy" id="335842"/>
    <lineage>
        <taxon>Eukaryota</taxon>
        <taxon>Fungi</taxon>
        <taxon>Dikarya</taxon>
        <taxon>Ascomycota</taxon>
        <taxon>Pezizomycotina</taxon>
        <taxon>Sordariomycetes</taxon>
        <taxon>Xylariomycetidae</taxon>
        <taxon>Amphisphaeriales</taxon>
        <taxon>Apiosporaceae</taxon>
        <taxon>Apiospora</taxon>
    </lineage>
</organism>
<dbReference type="Gene3D" id="3.40.50.150">
    <property type="entry name" value="Vaccinia Virus protein VP39"/>
    <property type="match status" value="1"/>
</dbReference>
<evidence type="ECO:0000256" key="4">
    <source>
        <dbReference type="SAM" id="MobiDB-lite"/>
    </source>
</evidence>
<evidence type="ECO:0000259" key="5">
    <source>
        <dbReference type="Pfam" id="PF00891"/>
    </source>
</evidence>
<gene>
    <name evidence="7" type="ORF">PG996_009879</name>
</gene>
<evidence type="ECO:0008006" key="9">
    <source>
        <dbReference type="Google" id="ProtNLM"/>
    </source>
</evidence>
<keyword evidence="1" id="KW-0489">Methyltransferase</keyword>
<reference evidence="7 8" key="1">
    <citation type="submission" date="2023-01" db="EMBL/GenBank/DDBJ databases">
        <title>Analysis of 21 Apiospora genomes using comparative genomics revels a genus with tremendous synthesis potential of carbohydrate active enzymes and secondary metabolites.</title>
        <authorList>
            <person name="Sorensen T."/>
        </authorList>
    </citation>
    <scope>NUCLEOTIDE SEQUENCE [LARGE SCALE GENOMIC DNA]</scope>
    <source>
        <strain evidence="7 8">CBS 83171</strain>
    </source>
</reference>
<dbReference type="InterPro" id="IPR001077">
    <property type="entry name" value="COMT_C"/>
</dbReference>
<dbReference type="SUPFAM" id="SSF53335">
    <property type="entry name" value="S-adenosyl-L-methionine-dependent methyltransferases"/>
    <property type="match status" value="1"/>
</dbReference>
<name>A0ABR1UM14_9PEZI</name>
<proteinExistence type="predicted"/>